<evidence type="ECO:0000256" key="13">
    <source>
        <dbReference type="RuleBase" id="RU000457"/>
    </source>
</evidence>
<dbReference type="NCBIfam" id="TIGR02866">
    <property type="entry name" value="CoxB"/>
    <property type="match status" value="1"/>
</dbReference>
<dbReference type="InterPro" id="IPR001505">
    <property type="entry name" value="Copper_CuA"/>
</dbReference>
<dbReference type="InterPro" id="IPR008972">
    <property type="entry name" value="Cupredoxin"/>
</dbReference>
<dbReference type="Pfam" id="PF02790">
    <property type="entry name" value="COX2_TM"/>
    <property type="match status" value="1"/>
</dbReference>
<dbReference type="PRINTS" id="PR01166">
    <property type="entry name" value="CYCOXIDASEII"/>
</dbReference>
<reference evidence="19" key="2">
    <citation type="submission" date="2015-11" db="EMBL/GenBank/DDBJ databases">
        <title>The complete mitochondrial genome sequence of Ulva fasciata.</title>
        <authorList>
            <person name="Liu F."/>
        </authorList>
    </citation>
    <scope>NUCLEOTIDE SEQUENCE</scope>
</reference>
<dbReference type="InterPro" id="IPR002429">
    <property type="entry name" value="CcO_II-like_C"/>
</dbReference>
<comment type="subcellular location">
    <subcellularLocation>
        <location evidence="1">Membrane</location>
        <topology evidence="1">Multi-pass membrane protein</topology>
    </subcellularLocation>
    <subcellularLocation>
        <location evidence="13">Mitochondrion inner membrane</location>
        <topology evidence="13">Multi-pass membrane protein</topology>
    </subcellularLocation>
</comment>
<keyword evidence="15" id="KW-0732">Signal</keyword>
<sequence length="273" mass="30643">MKNFSFSYCILITLFNISVISSCDAPLSATSAMLDRFGFQEPASPLMEGLIALHSDIWAIMLFVAGFVLYMMCAILYNFSASSSEISYKVHHHSLIEIVWTTIPALILCVIAIPSFTLLYSLDEVIEPSLTIKAIGRQWYWSYEYGDYEVHDGLITNGITFDSNVLQDDDLEQGQLRLLDVDNRLVLPVNRHIRLLTSGGDVIHSFAVPSLGVKLDAIPGRLNQTMVFIKRQGVFYGQCSELCGSSHGMMPIALEAVREQDYVDWVNIKLQEM</sequence>
<dbReference type="InterPro" id="IPR034210">
    <property type="entry name" value="CcO_II_C"/>
</dbReference>
<keyword evidence="13 18" id="KW-0496">Mitochondrion</keyword>
<keyword evidence="11 13" id="KW-0472">Membrane</keyword>
<keyword evidence="8 13" id="KW-0249">Electron transport</keyword>
<evidence type="ECO:0000256" key="11">
    <source>
        <dbReference type="ARBA" id="ARBA00023136"/>
    </source>
</evidence>
<dbReference type="SUPFAM" id="SSF81464">
    <property type="entry name" value="Cytochrome c oxidase subunit II-like, transmembrane region"/>
    <property type="match status" value="1"/>
</dbReference>
<evidence type="ECO:0000256" key="8">
    <source>
        <dbReference type="ARBA" id="ARBA00022982"/>
    </source>
</evidence>
<dbReference type="PROSITE" id="PS51257">
    <property type="entry name" value="PROKAR_LIPOPROTEIN"/>
    <property type="match status" value="1"/>
</dbReference>
<comment type="function">
    <text evidence="13">Component of the cytochrome c oxidase, the last enzyme in the mitochondrial electron transport chain which drives oxidative phosphorylation. The respiratory chain contains 3 multisubunit complexes succinate dehydrogenase (complex II, CII), ubiquinol-cytochrome c oxidoreductase (cytochrome b-c1 complex, complex III, CIII) and cytochrome c oxidase (complex IV, CIV), that cooperate to transfer electrons derived from NADH and succinate to molecular oxygen, creating an electrochemical gradient over the inner membrane that drives transmembrane transport and the ATP synthase. Cytochrome c oxidase is the component of the respiratory chain that catalyzes the reduction of oxygen to water. Electrons originating from reduced cytochrome c in the intermembrane space (IMS) are transferred via the dinuclear copper A center (CU(A)) of subunit 2 and heme A of subunit 1 to the active site in subunit 1, a binuclear center (BNC) formed by heme A3 and copper B (CU(B)). The BNC reduces molecular oxygen to 2 water molecules using 4 electrons from cytochrome c in the IMS and 4 protons from the mitochondrial matrix.</text>
</comment>
<evidence type="ECO:0000259" key="17">
    <source>
        <dbReference type="PROSITE" id="PS50999"/>
    </source>
</evidence>
<feature type="domain" description="Cytochrome oxidase subunit II transmembrane region profile" evidence="17">
    <location>
        <begin position="31"/>
        <end position="126"/>
    </location>
</feature>
<keyword evidence="5 13" id="KW-0812">Transmembrane</keyword>
<dbReference type="CDD" id="cd13912">
    <property type="entry name" value="CcO_II_C"/>
    <property type="match status" value="1"/>
</dbReference>
<feature type="signal peptide" evidence="15">
    <location>
        <begin position="1"/>
        <end position="22"/>
    </location>
</feature>
<dbReference type="GeneID" id="26048117"/>
<keyword evidence="10 13" id="KW-0186">Copper</keyword>
<evidence type="ECO:0000256" key="6">
    <source>
        <dbReference type="ARBA" id="ARBA00022723"/>
    </source>
</evidence>
<keyword evidence="6 13" id="KW-0479">Metal-binding</keyword>
<dbReference type="InterPro" id="IPR036257">
    <property type="entry name" value="Cyt_c_oxidase_su2_TM_sf"/>
</dbReference>
<feature type="chain" id="PRO_5010926623" description="Cytochrome c oxidase subunit 2" evidence="15">
    <location>
        <begin position="23"/>
        <end position="273"/>
    </location>
</feature>
<dbReference type="AlphaFoldDB" id="A0A0U2JTF2"/>
<comment type="catalytic activity">
    <reaction evidence="12">
        <text>4 Fe(II)-[cytochrome c] + O2 + 8 H(+)(in) = 4 Fe(III)-[cytochrome c] + 2 H2O + 4 H(+)(out)</text>
        <dbReference type="Rhea" id="RHEA:11436"/>
        <dbReference type="Rhea" id="RHEA-COMP:10350"/>
        <dbReference type="Rhea" id="RHEA-COMP:14399"/>
        <dbReference type="ChEBI" id="CHEBI:15377"/>
        <dbReference type="ChEBI" id="CHEBI:15378"/>
        <dbReference type="ChEBI" id="CHEBI:15379"/>
        <dbReference type="ChEBI" id="CHEBI:29033"/>
        <dbReference type="ChEBI" id="CHEBI:29034"/>
        <dbReference type="EC" id="7.1.1.9"/>
    </reaction>
    <physiologicalReaction direction="left-to-right" evidence="12">
        <dbReference type="Rhea" id="RHEA:11437"/>
    </physiologicalReaction>
</comment>
<dbReference type="GO" id="GO:0016491">
    <property type="term" value="F:oxidoreductase activity"/>
    <property type="evidence" value="ECO:0007669"/>
    <property type="project" value="InterPro"/>
</dbReference>
<dbReference type="SUPFAM" id="SSF49503">
    <property type="entry name" value="Cupredoxins"/>
    <property type="match status" value="1"/>
</dbReference>
<keyword evidence="9 14" id="KW-1133">Transmembrane helix</keyword>
<dbReference type="EMBL" id="KT364296">
    <property type="protein sequence ID" value="ALG35728.1"/>
    <property type="molecule type" value="Genomic_DNA"/>
</dbReference>
<dbReference type="FunFam" id="2.60.40.420:FF:000001">
    <property type="entry name" value="Cytochrome c oxidase subunit 2"/>
    <property type="match status" value="1"/>
</dbReference>
<evidence type="ECO:0000256" key="9">
    <source>
        <dbReference type="ARBA" id="ARBA00022989"/>
    </source>
</evidence>
<feature type="domain" description="Cytochrome oxidase subunit II copper A binding" evidence="16">
    <location>
        <begin position="127"/>
        <end position="268"/>
    </location>
</feature>
<dbReference type="PANTHER" id="PTHR22888">
    <property type="entry name" value="CYTOCHROME C OXIDASE, SUBUNIT II"/>
    <property type="match status" value="1"/>
</dbReference>
<organism evidence="18">
    <name type="scientific">Ulva fasciata</name>
    <dbReference type="NCBI Taxonomy" id="111617"/>
    <lineage>
        <taxon>Eukaryota</taxon>
        <taxon>Viridiplantae</taxon>
        <taxon>Chlorophyta</taxon>
        <taxon>core chlorophytes</taxon>
        <taxon>Ulvophyceae</taxon>
        <taxon>OUU clade</taxon>
        <taxon>Ulvales</taxon>
        <taxon>Ulvaceae</taxon>
        <taxon>Ulva</taxon>
    </lineage>
</organism>
<evidence type="ECO:0000256" key="15">
    <source>
        <dbReference type="SAM" id="SignalP"/>
    </source>
</evidence>
<evidence type="ECO:0000256" key="14">
    <source>
        <dbReference type="SAM" id="Phobius"/>
    </source>
</evidence>
<dbReference type="PROSITE" id="PS00078">
    <property type="entry name" value="COX2"/>
    <property type="match status" value="1"/>
</dbReference>
<accession>A0A0U2JTF2</accession>
<dbReference type="InterPro" id="IPR011759">
    <property type="entry name" value="Cyt_c_oxidase_su2_TM_dom"/>
</dbReference>
<comment type="cofactor">
    <cofactor evidence="13">
        <name>Cu cation</name>
        <dbReference type="ChEBI" id="CHEBI:23378"/>
    </cofactor>
    <text evidence="13">Binds a copper A center.</text>
</comment>
<dbReference type="Pfam" id="PF00116">
    <property type="entry name" value="COX2"/>
    <property type="match status" value="1"/>
</dbReference>
<dbReference type="PROSITE" id="PS50999">
    <property type="entry name" value="COX2_TM"/>
    <property type="match status" value="1"/>
</dbReference>
<dbReference type="PROSITE" id="PS50857">
    <property type="entry name" value="COX2_CUA"/>
    <property type="match status" value="1"/>
</dbReference>
<dbReference type="Gene3D" id="2.60.40.420">
    <property type="entry name" value="Cupredoxins - blue copper proteins"/>
    <property type="match status" value="1"/>
</dbReference>
<keyword evidence="4 13" id="KW-0679">Respiratory chain</keyword>
<evidence type="ECO:0000313" key="18">
    <source>
        <dbReference type="EMBL" id="ALG35728.1"/>
    </source>
</evidence>
<evidence type="ECO:0000256" key="7">
    <source>
        <dbReference type="ARBA" id="ARBA00022967"/>
    </source>
</evidence>
<proteinExistence type="inferred from homology"/>
<dbReference type="GO" id="GO:0042773">
    <property type="term" value="P:ATP synthesis coupled electron transport"/>
    <property type="evidence" value="ECO:0007669"/>
    <property type="project" value="TreeGrafter"/>
</dbReference>
<protein>
    <recommendedName>
        <fullName evidence="13">Cytochrome c oxidase subunit 2</fullName>
    </recommendedName>
</protein>
<comment type="similarity">
    <text evidence="2 13">Belongs to the cytochrome c oxidase subunit 2 family.</text>
</comment>
<keyword evidence="7" id="KW-1278">Translocase</keyword>
<geneLocation type="mitochondrion" evidence="18"/>
<dbReference type="InterPro" id="IPR014222">
    <property type="entry name" value="Cyt_c_oxidase_su2"/>
</dbReference>
<evidence type="ECO:0000256" key="5">
    <source>
        <dbReference type="ARBA" id="ARBA00022692"/>
    </source>
</evidence>
<dbReference type="Gene3D" id="1.10.287.90">
    <property type="match status" value="1"/>
</dbReference>
<evidence type="ECO:0000256" key="2">
    <source>
        <dbReference type="ARBA" id="ARBA00007866"/>
    </source>
</evidence>
<dbReference type="GO" id="GO:0004129">
    <property type="term" value="F:cytochrome-c oxidase activity"/>
    <property type="evidence" value="ECO:0007669"/>
    <property type="project" value="UniProtKB-EC"/>
</dbReference>
<evidence type="ECO:0000256" key="3">
    <source>
        <dbReference type="ARBA" id="ARBA00022448"/>
    </source>
</evidence>
<dbReference type="RefSeq" id="YP_009172369.1">
    <property type="nucleotide sequence ID" value="NC_028081.1"/>
</dbReference>
<reference evidence="18" key="1">
    <citation type="journal article" date="2015" name="Mitochondrial DNA">
        <title>De novo assembly of the mitochondrial genome of Ulva fasciata Delile (Ulvophyceae, Chlorophyta), a distromatic blade-forming green macroalga.</title>
        <authorList>
            <person name="Melton J.T.III."/>
            <person name="Lopez-Bautista J.M."/>
        </authorList>
    </citation>
    <scope>NUCLEOTIDE SEQUENCE</scope>
</reference>
<evidence type="ECO:0000259" key="16">
    <source>
        <dbReference type="PROSITE" id="PS50857"/>
    </source>
</evidence>
<feature type="transmembrane region" description="Helical" evidence="14">
    <location>
        <begin position="98"/>
        <end position="122"/>
    </location>
</feature>
<dbReference type="GO" id="GO:0005743">
    <property type="term" value="C:mitochondrial inner membrane"/>
    <property type="evidence" value="ECO:0007669"/>
    <property type="project" value="UniProtKB-SubCell"/>
</dbReference>
<dbReference type="InterPro" id="IPR045187">
    <property type="entry name" value="CcO_II"/>
</dbReference>
<keyword evidence="13" id="KW-0999">Mitochondrion inner membrane</keyword>
<feature type="transmembrane region" description="Helical" evidence="14">
    <location>
        <begin position="57"/>
        <end position="77"/>
    </location>
</feature>
<dbReference type="GO" id="GO:0005507">
    <property type="term" value="F:copper ion binding"/>
    <property type="evidence" value="ECO:0007669"/>
    <property type="project" value="InterPro"/>
</dbReference>
<evidence type="ECO:0000256" key="10">
    <source>
        <dbReference type="ARBA" id="ARBA00023008"/>
    </source>
</evidence>
<evidence type="ECO:0000313" key="19">
    <source>
        <dbReference type="EMBL" id="AML80004.1"/>
    </source>
</evidence>
<evidence type="ECO:0000256" key="1">
    <source>
        <dbReference type="ARBA" id="ARBA00004141"/>
    </source>
</evidence>
<evidence type="ECO:0000256" key="4">
    <source>
        <dbReference type="ARBA" id="ARBA00022660"/>
    </source>
</evidence>
<evidence type="ECO:0000256" key="12">
    <source>
        <dbReference type="ARBA" id="ARBA00049512"/>
    </source>
</evidence>
<gene>
    <name evidence="18" type="primary">cox2</name>
</gene>
<dbReference type="EMBL" id="KU182748">
    <property type="protein sequence ID" value="AML80004.1"/>
    <property type="molecule type" value="Genomic_DNA"/>
</dbReference>
<name>A0A0U2JTF2_9CHLO</name>
<keyword evidence="3 13" id="KW-0813">Transport</keyword>
<dbReference type="PANTHER" id="PTHR22888:SF9">
    <property type="entry name" value="CYTOCHROME C OXIDASE SUBUNIT 2"/>
    <property type="match status" value="1"/>
</dbReference>